<name>A0A0E9SV34_ANGAN</name>
<organism evidence="1">
    <name type="scientific">Anguilla anguilla</name>
    <name type="common">European freshwater eel</name>
    <name type="synonym">Muraena anguilla</name>
    <dbReference type="NCBI Taxonomy" id="7936"/>
    <lineage>
        <taxon>Eukaryota</taxon>
        <taxon>Metazoa</taxon>
        <taxon>Chordata</taxon>
        <taxon>Craniata</taxon>
        <taxon>Vertebrata</taxon>
        <taxon>Euteleostomi</taxon>
        <taxon>Actinopterygii</taxon>
        <taxon>Neopterygii</taxon>
        <taxon>Teleostei</taxon>
        <taxon>Anguilliformes</taxon>
        <taxon>Anguillidae</taxon>
        <taxon>Anguilla</taxon>
    </lineage>
</organism>
<proteinExistence type="predicted"/>
<reference evidence="1" key="1">
    <citation type="submission" date="2014-11" db="EMBL/GenBank/DDBJ databases">
        <authorList>
            <person name="Amaro Gonzalez C."/>
        </authorList>
    </citation>
    <scope>NUCLEOTIDE SEQUENCE</scope>
</reference>
<protein>
    <submittedName>
        <fullName evidence="1">Uncharacterized protein</fullName>
    </submittedName>
</protein>
<dbReference type="AlphaFoldDB" id="A0A0E9SV34"/>
<evidence type="ECO:0000313" key="1">
    <source>
        <dbReference type="EMBL" id="JAH44388.1"/>
    </source>
</evidence>
<dbReference type="EMBL" id="GBXM01064189">
    <property type="protein sequence ID" value="JAH44388.1"/>
    <property type="molecule type" value="Transcribed_RNA"/>
</dbReference>
<sequence length="66" mass="7446">MLCRPAASTSASWSCTALEVLRIKLCRTQAAFTQASTFAGPMPITQWYMQPNGTQWHKYTKCVFNN</sequence>
<accession>A0A0E9SV34</accession>
<reference evidence="1" key="2">
    <citation type="journal article" date="2015" name="Fish Shellfish Immunol.">
        <title>Early steps in the European eel (Anguilla anguilla)-Vibrio vulnificus interaction in the gills: Role of the RtxA13 toxin.</title>
        <authorList>
            <person name="Callol A."/>
            <person name="Pajuelo D."/>
            <person name="Ebbesson L."/>
            <person name="Teles M."/>
            <person name="MacKenzie S."/>
            <person name="Amaro C."/>
        </authorList>
    </citation>
    <scope>NUCLEOTIDE SEQUENCE</scope>
</reference>